<keyword evidence="2 5" id="KW-0238">DNA-binding</keyword>
<feature type="domain" description="Core-binding (CB)" evidence="9">
    <location>
        <begin position="77"/>
        <end position="187"/>
    </location>
</feature>
<dbReference type="PROSITE" id="PS51898">
    <property type="entry name" value="TYR_RECOMBINASE"/>
    <property type="match status" value="1"/>
</dbReference>
<evidence type="ECO:0000256" key="5">
    <source>
        <dbReference type="PROSITE-ProRule" id="PRU01248"/>
    </source>
</evidence>
<gene>
    <name evidence="10" type="ORF">RM445_08295</name>
</gene>
<evidence type="ECO:0000259" key="8">
    <source>
        <dbReference type="PROSITE" id="PS51898"/>
    </source>
</evidence>
<dbReference type="Gene3D" id="1.10.443.10">
    <property type="entry name" value="Intergrase catalytic core"/>
    <property type="match status" value="1"/>
</dbReference>
<accession>A0ABU2N6F3</accession>
<feature type="domain" description="HTH gntR-type" evidence="7">
    <location>
        <begin position="440"/>
        <end position="509"/>
    </location>
</feature>
<evidence type="ECO:0000256" key="6">
    <source>
        <dbReference type="SAM" id="MobiDB-lite"/>
    </source>
</evidence>
<dbReference type="InterPro" id="IPR011010">
    <property type="entry name" value="DNA_brk_join_enz"/>
</dbReference>
<dbReference type="InterPro" id="IPR010998">
    <property type="entry name" value="Integrase_recombinase_N"/>
</dbReference>
<dbReference type="InterPro" id="IPR002104">
    <property type="entry name" value="Integrase_catalytic"/>
</dbReference>
<name>A0ABU2N6F3_9PSEU</name>
<dbReference type="InterPro" id="IPR050090">
    <property type="entry name" value="Tyrosine_recombinase_XerCD"/>
</dbReference>
<feature type="domain" description="Tyr recombinase" evidence="8">
    <location>
        <begin position="208"/>
        <end position="408"/>
    </location>
</feature>
<evidence type="ECO:0000259" key="9">
    <source>
        <dbReference type="PROSITE" id="PS51900"/>
    </source>
</evidence>
<keyword evidence="11" id="KW-1185">Reference proteome</keyword>
<dbReference type="Pfam" id="PF00589">
    <property type="entry name" value="Phage_integrase"/>
    <property type="match status" value="1"/>
</dbReference>
<evidence type="ECO:0000256" key="1">
    <source>
        <dbReference type="ARBA" id="ARBA00023015"/>
    </source>
</evidence>
<keyword evidence="1" id="KW-0805">Transcription regulation</keyword>
<dbReference type="RefSeq" id="WP_311555542.1">
    <property type="nucleotide sequence ID" value="NZ_JAVREJ010000004.1"/>
</dbReference>
<organism evidence="10 11">
    <name type="scientific">Pseudonocardia charpentierae</name>
    <dbReference type="NCBI Taxonomy" id="3075545"/>
    <lineage>
        <taxon>Bacteria</taxon>
        <taxon>Bacillati</taxon>
        <taxon>Actinomycetota</taxon>
        <taxon>Actinomycetes</taxon>
        <taxon>Pseudonocardiales</taxon>
        <taxon>Pseudonocardiaceae</taxon>
        <taxon>Pseudonocardia</taxon>
    </lineage>
</organism>
<reference evidence="11" key="1">
    <citation type="submission" date="2023-07" db="EMBL/GenBank/DDBJ databases">
        <title>30 novel species of actinomycetes from the DSMZ collection.</title>
        <authorList>
            <person name="Nouioui I."/>
        </authorList>
    </citation>
    <scope>NUCLEOTIDE SEQUENCE [LARGE SCALE GENOMIC DNA]</scope>
    <source>
        <strain evidence="11">DSM 45834</strain>
    </source>
</reference>
<comment type="caution">
    <text evidence="10">The sequence shown here is derived from an EMBL/GenBank/DDBJ whole genome shotgun (WGS) entry which is preliminary data.</text>
</comment>
<evidence type="ECO:0000256" key="3">
    <source>
        <dbReference type="ARBA" id="ARBA00023163"/>
    </source>
</evidence>
<dbReference type="PANTHER" id="PTHR30349:SF91">
    <property type="entry name" value="INTA PROTEIN"/>
    <property type="match status" value="1"/>
</dbReference>
<evidence type="ECO:0000256" key="2">
    <source>
        <dbReference type="ARBA" id="ARBA00023125"/>
    </source>
</evidence>
<dbReference type="SUPFAM" id="SSF46785">
    <property type="entry name" value="Winged helix' DNA-binding domain"/>
    <property type="match status" value="1"/>
</dbReference>
<dbReference type="EMBL" id="JAVREJ010000004">
    <property type="protein sequence ID" value="MDT0349521.1"/>
    <property type="molecule type" value="Genomic_DNA"/>
</dbReference>
<dbReference type="Gene3D" id="1.10.150.130">
    <property type="match status" value="1"/>
</dbReference>
<dbReference type="SUPFAM" id="SSF56349">
    <property type="entry name" value="DNA breaking-rejoining enzymes"/>
    <property type="match status" value="1"/>
</dbReference>
<evidence type="ECO:0000259" key="7">
    <source>
        <dbReference type="PROSITE" id="PS50949"/>
    </source>
</evidence>
<keyword evidence="3" id="KW-0804">Transcription</keyword>
<dbReference type="CDD" id="cd01189">
    <property type="entry name" value="INT_ICEBs1_C_like"/>
    <property type="match status" value="1"/>
</dbReference>
<dbReference type="PANTHER" id="PTHR30349">
    <property type="entry name" value="PHAGE INTEGRASE-RELATED"/>
    <property type="match status" value="1"/>
</dbReference>
<dbReference type="InterPro" id="IPR000524">
    <property type="entry name" value="Tscrpt_reg_HTH_GntR"/>
</dbReference>
<dbReference type="SMART" id="SM00345">
    <property type="entry name" value="HTH_GNTR"/>
    <property type="match status" value="1"/>
</dbReference>
<dbReference type="InterPro" id="IPR044068">
    <property type="entry name" value="CB"/>
</dbReference>
<proteinExistence type="predicted"/>
<dbReference type="Proteomes" id="UP001183202">
    <property type="component" value="Unassembled WGS sequence"/>
</dbReference>
<evidence type="ECO:0000313" key="11">
    <source>
        <dbReference type="Proteomes" id="UP001183202"/>
    </source>
</evidence>
<dbReference type="Pfam" id="PF00392">
    <property type="entry name" value="GntR"/>
    <property type="match status" value="1"/>
</dbReference>
<keyword evidence="4" id="KW-0233">DNA recombination</keyword>
<sequence>MPPTGSTRRQRQRGEIETLPSGSLRVRVYAGIDPLSGKKHHLVEVIPAGKDAAKLAEKARTRLLNQVDEKRSPRTKATVAQLMERYLEILQIEDTTRASYERLVRLHIGPLLGHLGVGRLDGETLDSFYCELRRCRTHCNRRPFDEHHTDGEHTCNKRCGPHRCRPLSNSSVRQVHNFLNGAFTRAVRWRWVGSNPVRQAEPPALPKADPQPPKPAQAARIVAEAWRDPDWGMLVWLAMTTGARRGELCALRWRDIDFTTALLAVGSSIGQLGTRVWEKDTKTHQRRRIVVDAQTLALLRAYLNHRAQRAALLSVELAEEAFVFSPLPDGSTPIRPDTVTQRYRRMCSRLGWDMHIHQLRHFSATELIAAGVDVRTVAGRLGHSGGGTTTLRVYSAWVAEADQRAAASLAARLPEVAAGDWLRDTSRASRYQTDNSQERSAPYQRIAADLRGSIRCGALQPGTPMPTVKDLGARYQVAAGTAQRALALLHNEGLIEIGRGRRGVVAHPVPLVCKTSGSRRLPPLPATIATHPTSAASPWHLG</sequence>
<dbReference type="InterPro" id="IPR036388">
    <property type="entry name" value="WH-like_DNA-bd_sf"/>
</dbReference>
<evidence type="ECO:0000313" key="10">
    <source>
        <dbReference type="EMBL" id="MDT0349521.1"/>
    </source>
</evidence>
<dbReference type="Gene3D" id="1.10.10.10">
    <property type="entry name" value="Winged helix-like DNA-binding domain superfamily/Winged helix DNA-binding domain"/>
    <property type="match status" value="1"/>
</dbReference>
<protein>
    <submittedName>
        <fullName evidence="10">Tyrosine-type recombinase/integrase</fullName>
    </submittedName>
</protein>
<dbReference type="PROSITE" id="PS51900">
    <property type="entry name" value="CB"/>
    <property type="match status" value="1"/>
</dbReference>
<evidence type="ECO:0000256" key="4">
    <source>
        <dbReference type="ARBA" id="ARBA00023172"/>
    </source>
</evidence>
<dbReference type="PROSITE" id="PS50949">
    <property type="entry name" value="HTH_GNTR"/>
    <property type="match status" value="1"/>
</dbReference>
<dbReference type="InterPro" id="IPR036390">
    <property type="entry name" value="WH_DNA-bd_sf"/>
</dbReference>
<feature type="region of interest" description="Disordered" evidence="6">
    <location>
        <begin position="523"/>
        <end position="542"/>
    </location>
</feature>
<dbReference type="InterPro" id="IPR013762">
    <property type="entry name" value="Integrase-like_cat_sf"/>
</dbReference>